<reference evidence="3 4" key="1">
    <citation type="journal article" date="2018" name="Evol. Lett.">
        <title>Horizontal gene cluster transfer increased hallucinogenic mushroom diversity.</title>
        <authorList>
            <person name="Reynolds H.T."/>
            <person name="Vijayakumar V."/>
            <person name="Gluck-Thaler E."/>
            <person name="Korotkin H.B."/>
            <person name="Matheny P.B."/>
            <person name="Slot J.C."/>
        </authorList>
    </citation>
    <scope>NUCLEOTIDE SEQUENCE [LARGE SCALE GENOMIC DNA]</scope>
    <source>
        <strain evidence="3 4">2631</strain>
    </source>
</reference>
<feature type="transmembrane region" description="Helical" evidence="1">
    <location>
        <begin position="12"/>
        <end position="31"/>
    </location>
</feature>
<accession>A0A409XQ30</accession>
<dbReference type="InterPro" id="IPR045339">
    <property type="entry name" value="DUF6534"/>
</dbReference>
<gene>
    <name evidence="3" type="ORF">CVT25_004064</name>
</gene>
<proteinExistence type="predicted"/>
<organism evidence="3 4">
    <name type="scientific">Psilocybe cyanescens</name>
    <dbReference type="NCBI Taxonomy" id="93625"/>
    <lineage>
        <taxon>Eukaryota</taxon>
        <taxon>Fungi</taxon>
        <taxon>Dikarya</taxon>
        <taxon>Basidiomycota</taxon>
        <taxon>Agaricomycotina</taxon>
        <taxon>Agaricomycetes</taxon>
        <taxon>Agaricomycetidae</taxon>
        <taxon>Agaricales</taxon>
        <taxon>Agaricineae</taxon>
        <taxon>Strophariaceae</taxon>
        <taxon>Psilocybe</taxon>
    </lineage>
</organism>
<evidence type="ECO:0000313" key="4">
    <source>
        <dbReference type="Proteomes" id="UP000283269"/>
    </source>
</evidence>
<dbReference type="OrthoDB" id="2884999at2759"/>
<dbReference type="EMBL" id="NHYD01000964">
    <property type="protein sequence ID" value="PPQ92806.1"/>
    <property type="molecule type" value="Genomic_DNA"/>
</dbReference>
<keyword evidence="1" id="KW-1133">Transmembrane helix</keyword>
<dbReference type="Proteomes" id="UP000283269">
    <property type="component" value="Unassembled WGS sequence"/>
</dbReference>
<feature type="transmembrane region" description="Helical" evidence="1">
    <location>
        <begin position="37"/>
        <end position="56"/>
    </location>
</feature>
<evidence type="ECO:0000313" key="3">
    <source>
        <dbReference type="EMBL" id="PPQ92806.1"/>
    </source>
</evidence>
<dbReference type="Pfam" id="PF20152">
    <property type="entry name" value="DUF6534"/>
    <property type="match status" value="1"/>
</dbReference>
<keyword evidence="1" id="KW-0812">Transmembrane</keyword>
<comment type="caution">
    <text evidence="3">The sequence shown here is derived from an EMBL/GenBank/DDBJ whole genome shotgun (WGS) entry which is preliminary data.</text>
</comment>
<sequence>MLQRMMLFSINTGMWTALLATSIVIVFFRTITTDFMVFGYFHLLSPLYFTTVLANLNARRYLNGTGEISLMTLDTNMTSEMQFAPVEEVFDRLSYREMSSLQPPPSRWRLGSSNASSEALNPHFIRSPSEIDLPIEDGEYAFVAI</sequence>
<feature type="domain" description="DUF6534" evidence="2">
    <location>
        <begin position="1"/>
        <end position="61"/>
    </location>
</feature>
<dbReference type="AlphaFoldDB" id="A0A409XQ30"/>
<keyword evidence="1" id="KW-0472">Membrane</keyword>
<evidence type="ECO:0000256" key="1">
    <source>
        <dbReference type="SAM" id="Phobius"/>
    </source>
</evidence>
<name>A0A409XQ30_PSICY</name>
<dbReference type="InParanoid" id="A0A409XQ30"/>
<keyword evidence="4" id="KW-1185">Reference proteome</keyword>
<evidence type="ECO:0000259" key="2">
    <source>
        <dbReference type="Pfam" id="PF20152"/>
    </source>
</evidence>
<protein>
    <recommendedName>
        <fullName evidence="2">DUF6534 domain-containing protein</fullName>
    </recommendedName>
</protein>